<accession>A0ACB0MB72</accession>
<proteinExistence type="predicted"/>
<sequence>MLTKDQSFFFIQNSKTKRSSNSLFYELYQKQDPYKTEPQKNNTTQKHQNILCHNKFLKMPSYSTSVLAHLFGIIALILMLVWLLHYQGGIEYDSDNAFRVFNVHPFLMFFGFIFLVGQAIMSYHTVPGSHETQKTIHMALHFIAIVLGIVGICAVFKYHDMVNLVDVYSLHSWIGLGTFCLFGLQWLFGLTFMFQGTRQSRAAMAPWHIAGGRALFFMAICAALTGLMERTAMLKLFPHQRESHLINFTGLAILLFGVFVDMTVGLAHAYTYT</sequence>
<evidence type="ECO:0000313" key="2">
    <source>
        <dbReference type="Proteomes" id="UP001177021"/>
    </source>
</evidence>
<keyword evidence="2" id="KW-1185">Reference proteome</keyword>
<comment type="caution">
    <text evidence="1">The sequence shown here is derived from an EMBL/GenBank/DDBJ whole genome shotgun (WGS) entry which is preliminary data.</text>
</comment>
<organism evidence="1 2">
    <name type="scientific">Trifolium pratense</name>
    <name type="common">Red clover</name>
    <dbReference type="NCBI Taxonomy" id="57577"/>
    <lineage>
        <taxon>Eukaryota</taxon>
        <taxon>Viridiplantae</taxon>
        <taxon>Streptophyta</taxon>
        <taxon>Embryophyta</taxon>
        <taxon>Tracheophyta</taxon>
        <taxon>Spermatophyta</taxon>
        <taxon>Magnoliopsida</taxon>
        <taxon>eudicotyledons</taxon>
        <taxon>Gunneridae</taxon>
        <taxon>Pentapetalae</taxon>
        <taxon>rosids</taxon>
        <taxon>fabids</taxon>
        <taxon>Fabales</taxon>
        <taxon>Fabaceae</taxon>
        <taxon>Papilionoideae</taxon>
        <taxon>50 kb inversion clade</taxon>
        <taxon>NPAAA clade</taxon>
        <taxon>Hologalegina</taxon>
        <taxon>IRL clade</taxon>
        <taxon>Trifolieae</taxon>
        <taxon>Trifolium</taxon>
    </lineage>
</organism>
<evidence type="ECO:0000313" key="1">
    <source>
        <dbReference type="EMBL" id="CAJ2677708.1"/>
    </source>
</evidence>
<dbReference type="Proteomes" id="UP001177021">
    <property type="component" value="Unassembled WGS sequence"/>
</dbReference>
<gene>
    <name evidence="1" type="ORF">MILVUS5_LOCUS40152</name>
</gene>
<reference evidence="1" key="1">
    <citation type="submission" date="2023-10" db="EMBL/GenBank/DDBJ databases">
        <authorList>
            <person name="Rodriguez Cubillos JULIANA M."/>
            <person name="De Vega J."/>
        </authorList>
    </citation>
    <scope>NUCLEOTIDE SEQUENCE</scope>
</reference>
<protein>
    <submittedName>
        <fullName evidence="1">Uncharacterized protein</fullName>
    </submittedName>
</protein>
<dbReference type="EMBL" id="CASHSV030000823">
    <property type="protein sequence ID" value="CAJ2677708.1"/>
    <property type="molecule type" value="Genomic_DNA"/>
</dbReference>
<name>A0ACB0MB72_TRIPR</name>